<reference evidence="2" key="1">
    <citation type="submission" date="2018-12" db="EMBL/GenBank/DDBJ databases">
        <title>Tengunoibacter tsumagoiensis gen. nov., sp. nov., Dictyobacter kobayashii sp. nov., D. alpinus sp. nov., and D. joshuensis sp. nov. and description of Dictyobacteraceae fam. nov. within the order Ktedonobacterales isolated from Tengu-no-mugimeshi.</title>
        <authorList>
            <person name="Wang C.M."/>
            <person name="Zheng Y."/>
            <person name="Sakai Y."/>
            <person name="Toyoda A."/>
            <person name="Minakuchi Y."/>
            <person name="Abe K."/>
            <person name="Yokota A."/>
            <person name="Yabe S."/>
        </authorList>
    </citation>
    <scope>NUCLEOTIDE SEQUENCE [LARGE SCALE GENOMIC DNA]</scope>
    <source>
        <strain evidence="2">Uno3</strain>
    </source>
</reference>
<evidence type="ECO:0000313" key="1">
    <source>
        <dbReference type="EMBL" id="GCE15375.1"/>
    </source>
</evidence>
<name>A0A402A8R8_9CHLR</name>
<sequence>MLKIHIVGGSGSGKTTLGAEIGAKFGLPFYELDTLGRGKWIDELDVPARESWTDERDWLNRTSIKSAFKFTTLPGWVIEGNSALWTEPMLHDADYIILLQVSWRMAASRIIRRHIIKSLLGNNPHPGIKSLISFMRDTRQFYFNQCDQQVVEAMSRCLEDQRADTEPPDAERLLMRLEAYGREVVSPPTRAFLYQYLEKYKQKLIIVKNNRERAQLLTFLAQQHKERAEKRDCSVE</sequence>
<protein>
    <submittedName>
        <fullName evidence="1">DNA topology modulation protein FlaR</fullName>
    </submittedName>
</protein>
<dbReference type="PANTHER" id="PTHR37816">
    <property type="entry name" value="YALI0E33011P"/>
    <property type="match status" value="1"/>
</dbReference>
<comment type="caution">
    <text evidence="1">The sequence shown here is derived from an EMBL/GenBank/DDBJ whole genome shotgun (WGS) entry which is preliminary data.</text>
</comment>
<dbReference type="SUPFAM" id="SSF52540">
    <property type="entry name" value="P-loop containing nucleoside triphosphate hydrolases"/>
    <property type="match status" value="1"/>
</dbReference>
<dbReference type="EMBL" id="BIFR01000002">
    <property type="protein sequence ID" value="GCE15375.1"/>
    <property type="molecule type" value="Genomic_DNA"/>
</dbReference>
<accession>A0A402A8R8</accession>
<organism evidence="1 2">
    <name type="scientific">Tengunoibacter tsumagoiensis</name>
    <dbReference type="NCBI Taxonomy" id="2014871"/>
    <lineage>
        <taxon>Bacteria</taxon>
        <taxon>Bacillati</taxon>
        <taxon>Chloroflexota</taxon>
        <taxon>Ktedonobacteria</taxon>
        <taxon>Ktedonobacterales</taxon>
        <taxon>Dictyobacteraceae</taxon>
        <taxon>Tengunoibacter</taxon>
    </lineage>
</organism>
<dbReference type="AlphaFoldDB" id="A0A402A8R8"/>
<evidence type="ECO:0000313" key="2">
    <source>
        <dbReference type="Proteomes" id="UP000287352"/>
    </source>
</evidence>
<dbReference type="InterPro" id="IPR027417">
    <property type="entry name" value="P-loop_NTPase"/>
</dbReference>
<dbReference type="Proteomes" id="UP000287352">
    <property type="component" value="Unassembled WGS sequence"/>
</dbReference>
<dbReference type="Gene3D" id="3.40.50.300">
    <property type="entry name" value="P-loop containing nucleotide triphosphate hydrolases"/>
    <property type="match status" value="1"/>
</dbReference>
<dbReference type="RefSeq" id="WP_126582850.1">
    <property type="nucleotide sequence ID" value="NZ_BIFR01000002.1"/>
</dbReference>
<dbReference type="InterPro" id="IPR052922">
    <property type="entry name" value="Cytidylate_Kinase-2"/>
</dbReference>
<keyword evidence="2" id="KW-1185">Reference proteome</keyword>
<dbReference type="OrthoDB" id="1201990at2"/>
<dbReference type="PANTHER" id="PTHR37816:SF2">
    <property type="entry name" value="DNA TOPOLOGY MODULATION PROTEIN FLAR-RELATED PROTEIN"/>
    <property type="match status" value="1"/>
</dbReference>
<proteinExistence type="predicted"/>
<gene>
    <name evidence="1" type="ORF">KTT_52340</name>
</gene>